<feature type="repeat" description="ANK" evidence="3">
    <location>
        <begin position="314"/>
        <end position="346"/>
    </location>
</feature>
<feature type="repeat" description="ANK" evidence="3">
    <location>
        <begin position="280"/>
        <end position="312"/>
    </location>
</feature>
<comment type="caution">
    <text evidence="6">The sequence shown here is derived from an EMBL/GenBank/DDBJ whole genome shotgun (WGS) entry which is preliminary data.</text>
</comment>
<dbReference type="PROSITE" id="PS50088">
    <property type="entry name" value="ANK_REPEAT"/>
    <property type="match status" value="5"/>
</dbReference>
<feature type="domain" description="SAM" evidence="5">
    <location>
        <begin position="728"/>
        <end position="791"/>
    </location>
</feature>
<accession>A0A7J7KE12</accession>
<dbReference type="InterPro" id="IPR036770">
    <property type="entry name" value="Ankyrin_rpt-contain_sf"/>
</dbReference>
<protein>
    <submittedName>
        <fullName evidence="6">ANKS6</fullName>
    </submittedName>
</protein>
<dbReference type="PANTHER" id="PTHR24198:SF165">
    <property type="entry name" value="ANKYRIN REPEAT-CONTAINING PROTEIN-RELATED"/>
    <property type="match status" value="1"/>
</dbReference>
<keyword evidence="1" id="KW-0677">Repeat</keyword>
<evidence type="ECO:0000313" key="6">
    <source>
        <dbReference type="EMBL" id="KAF6036879.1"/>
    </source>
</evidence>
<dbReference type="EMBL" id="VXIV02000654">
    <property type="protein sequence ID" value="KAF6036879.1"/>
    <property type="molecule type" value="Genomic_DNA"/>
</dbReference>
<dbReference type="PROSITE" id="PS50297">
    <property type="entry name" value="ANK_REP_REGION"/>
    <property type="match status" value="4"/>
</dbReference>
<dbReference type="PRINTS" id="PR01415">
    <property type="entry name" value="ANKYRIN"/>
</dbReference>
<dbReference type="Pfam" id="PF00536">
    <property type="entry name" value="SAM_1"/>
    <property type="match status" value="1"/>
</dbReference>
<feature type="compositionally biased region" description="Basic and acidic residues" evidence="4">
    <location>
        <begin position="614"/>
        <end position="626"/>
    </location>
</feature>
<dbReference type="SMART" id="SM00454">
    <property type="entry name" value="SAM"/>
    <property type="match status" value="1"/>
</dbReference>
<dbReference type="PANTHER" id="PTHR24198">
    <property type="entry name" value="ANKYRIN REPEAT AND PROTEIN KINASE DOMAIN-CONTAINING PROTEIN"/>
    <property type="match status" value="1"/>
</dbReference>
<evidence type="ECO:0000313" key="7">
    <source>
        <dbReference type="Proteomes" id="UP000593567"/>
    </source>
</evidence>
<feature type="repeat" description="ANK" evidence="3">
    <location>
        <begin position="177"/>
        <end position="209"/>
    </location>
</feature>
<dbReference type="PROSITE" id="PS50105">
    <property type="entry name" value="SAM_DOMAIN"/>
    <property type="match status" value="1"/>
</dbReference>
<evidence type="ECO:0000256" key="2">
    <source>
        <dbReference type="ARBA" id="ARBA00023043"/>
    </source>
</evidence>
<dbReference type="Proteomes" id="UP000593567">
    <property type="component" value="Unassembled WGS sequence"/>
</dbReference>
<feature type="compositionally biased region" description="Polar residues" evidence="4">
    <location>
        <begin position="672"/>
        <end position="686"/>
    </location>
</feature>
<feature type="compositionally biased region" description="Polar residues" evidence="4">
    <location>
        <begin position="531"/>
        <end position="547"/>
    </location>
</feature>
<dbReference type="Pfam" id="PF12796">
    <property type="entry name" value="Ank_2"/>
    <property type="match status" value="3"/>
</dbReference>
<dbReference type="InterPro" id="IPR001660">
    <property type="entry name" value="SAM"/>
</dbReference>
<organism evidence="6 7">
    <name type="scientific">Bugula neritina</name>
    <name type="common">Brown bryozoan</name>
    <name type="synonym">Sertularia neritina</name>
    <dbReference type="NCBI Taxonomy" id="10212"/>
    <lineage>
        <taxon>Eukaryota</taxon>
        <taxon>Metazoa</taxon>
        <taxon>Spiralia</taxon>
        <taxon>Lophotrochozoa</taxon>
        <taxon>Bryozoa</taxon>
        <taxon>Gymnolaemata</taxon>
        <taxon>Cheilostomatida</taxon>
        <taxon>Flustrina</taxon>
        <taxon>Buguloidea</taxon>
        <taxon>Bugulidae</taxon>
        <taxon>Bugula</taxon>
    </lineage>
</organism>
<name>A0A7J7KE12_BUGNE</name>
<dbReference type="AlphaFoldDB" id="A0A7J7KE12"/>
<proteinExistence type="predicted"/>
<dbReference type="SMART" id="SM00248">
    <property type="entry name" value="ANK"/>
    <property type="match status" value="8"/>
</dbReference>
<evidence type="ECO:0000259" key="5">
    <source>
        <dbReference type="PROSITE" id="PS50105"/>
    </source>
</evidence>
<evidence type="ECO:0000256" key="3">
    <source>
        <dbReference type="PROSITE-ProRule" id="PRU00023"/>
    </source>
</evidence>
<dbReference type="InterPro" id="IPR002110">
    <property type="entry name" value="Ankyrin_rpt"/>
</dbReference>
<dbReference type="SUPFAM" id="SSF48403">
    <property type="entry name" value="Ankyrin repeat"/>
    <property type="match status" value="1"/>
</dbReference>
<evidence type="ECO:0000256" key="4">
    <source>
        <dbReference type="SAM" id="MobiDB-lite"/>
    </source>
</evidence>
<feature type="compositionally biased region" description="Low complexity" evidence="4">
    <location>
        <begin position="574"/>
        <end position="609"/>
    </location>
</feature>
<dbReference type="OrthoDB" id="539213at2759"/>
<dbReference type="Gene3D" id="1.25.40.20">
    <property type="entry name" value="Ankyrin repeat-containing domain"/>
    <property type="match status" value="3"/>
</dbReference>
<dbReference type="Gene3D" id="1.10.150.50">
    <property type="entry name" value="Transcription Factor, Ets-1"/>
    <property type="match status" value="1"/>
</dbReference>
<keyword evidence="2 3" id="KW-0040">ANK repeat</keyword>
<feature type="region of interest" description="Disordered" evidence="4">
    <location>
        <begin position="531"/>
        <end position="689"/>
    </location>
</feature>
<keyword evidence="7" id="KW-1185">Reference proteome</keyword>
<sequence>MEEVSCSSADLRQFLLACENGDIEWVDKALESGIVQVDSSDDQGFTGLQMAAANGHEDLVRLLIMKGAALEKSNQYDWTPLLHAARHGHTGVAALLLQSGAELNKKTCMGANALTYAVKGGHSRTVSFLLDRQIDFDIVASPCELSAMFVASLLGHDSSLRHLSDRGWDTNQRMQSTFMTPLMCAAINGHMTTAQILMESGCDPNLTDVNDKTALQLAHDKGKKEVFGFLDRKTSNKLSMVEEEDYRMDILEATKIGDIARVREILVADNSLKDYCLPTDGATPLMYAAMSGRIDIAMLLVDTGCDVDKQDKISSWTALMQAIFHGKKQVAKFLIGSGADVSLEAKNGITAFDMASFIDDVDTDLLRLLASKAMSSKSSKKGDSLKRPSGMKRAQLSSAEFLADRGGKKWWSRVSTQLKNLTKTFQLKGSKANDPVKSKIKMSKMNSTSTMNLPIYQDFTALSKKDSTLSFMDKKKSASLYHLNSMTPYSTATMPLGLGGGGALGGETLKPVIPPFLPQPSYELTAETWGMPTQQKSQSTLDLTVNNKHPMIRPMSVRSGRDGPTSPHSDTRFSFGSPSPNSSGGASSISAMYSAPTSGSSATSSTLTPNNVDRFNRRPFDPDSRYTKTPSFLLNNSSHKYSSQPRLSPTGFSPSNSINSAYKRQHSRFSNKSRSNMSPTLTNSGRNKAATISLYDSGTSMGNSEMLSSSTSSRGVILELEGEHAEDSESNDLGSVLKNLSLEKYQSIFEKEEVDMEAFLMLDENDLCELGITHTDSQRQILSAISDLSSNNHVQRHRNELNDSVEATIPVRNSVHSDSTDLEEWYLHSQPNIATEVQPSSNS</sequence>
<feature type="compositionally biased region" description="Polar residues" evidence="4">
    <location>
        <begin position="627"/>
        <end position="662"/>
    </location>
</feature>
<gene>
    <name evidence="6" type="ORF">EB796_004805</name>
</gene>
<dbReference type="SUPFAM" id="SSF47769">
    <property type="entry name" value="SAM/Pointed domain"/>
    <property type="match status" value="1"/>
</dbReference>
<dbReference type="InterPro" id="IPR013761">
    <property type="entry name" value="SAM/pointed_sf"/>
</dbReference>
<feature type="repeat" description="ANK" evidence="3">
    <location>
        <begin position="43"/>
        <end position="75"/>
    </location>
</feature>
<feature type="repeat" description="ANK" evidence="3">
    <location>
        <begin position="76"/>
        <end position="108"/>
    </location>
</feature>
<reference evidence="6" key="1">
    <citation type="submission" date="2020-06" db="EMBL/GenBank/DDBJ databases">
        <title>Draft genome of Bugula neritina, a colonial animal packing powerful symbionts and potential medicines.</title>
        <authorList>
            <person name="Rayko M."/>
        </authorList>
    </citation>
    <scope>NUCLEOTIDE SEQUENCE [LARGE SCALE GENOMIC DNA]</scope>
    <source>
        <strain evidence="6">Kwan_BN1</strain>
    </source>
</reference>
<evidence type="ECO:0000256" key="1">
    <source>
        <dbReference type="ARBA" id="ARBA00022737"/>
    </source>
</evidence>